<keyword evidence="11 12" id="KW-0119">Carbohydrate metabolism</keyword>
<accession>A0A4S2DH98</accession>
<dbReference type="GO" id="GO:0005829">
    <property type="term" value="C:cytosol"/>
    <property type="evidence" value="ECO:0007669"/>
    <property type="project" value="TreeGrafter"/>
</dbReference>
<dbReference type="InterPro" id="IPR011611">
    <property type="entry name" value="PfkB_dom"/>
</dbReference>
<evidence type="ECO:0000256" key="3">
    <source>
        <dbReference type="ARBA" id="ARBA00016943"/>
    </source>
</evidence>
<comment type="cofactor">
    <cofactor evidence="12">
        <name>Mg(2+)</name>
        <dbReference type="ChEBI" id="CHEBI:18420"/>
    </cofactor>
    <text evidence="12">Requires a divalent cation, most likely magnesium in vivo, as an electrophilic catalyst to aid phosphoryl group transfer. It is the chelate of the metal and the nucleotide that is the actual substrate.</text>
</comment>
<dbReference type="PRINTS" id="PR00990">
    <property type="entry name" value="RIBOKINASE"/>
</dbReference>
<dbReference type="UniPathway" id="UPA00916">
    <property type="reaction ID" value="UER00889"/>
</dbReference>
<dbReference type="PANTHER" id="PTHR10584:SF166">
    <property type="entry name" value="RIBOKINASE"/>
    <property type="match status" value="1"/>
</dbReference>
<dbReference type="PANTHER" id="PTHR10584">
    <property type="entry name" value="SUGAR KINASE"/>
    <property type="match status" value="1"/>
</dbReference>
<feature type="binding site" evidence="12">
    <location>
        <position position="285"/>
    </location>
    <ligand>
        <name>K(+)</name>
        <dbReference type="ChEBI" id="CHEBI:29103"/>
    </ligand>
</feature>
<keyword evidence="15" id="KW-1185">Reference proteome</keyword>
<dbReference type="GO" id="GO:0046872">
    <property type="term" value="F:metal ion binding"/>
    <property type="evidence" value="ECO:0007669"/>
    <property type="project" value="UniProtKB-KW"/>
</dbReference>
<evidence type="ECO:0000256" key="12">
    <source>
        <dbReference type="HAMAP-Rule" id="MF_01987"/>
    </source>
</evidence>
<comment type="similarity">
    <text evidence="12">Belongs to the carbohydrate kinase PfkB family. Ribokinase subfamily.</text>
</comment>
<dbReference type="InterPro" id="IPR011877">
    <property type="entry name" value="Ribokinase"/>
</dbReference>
<feature type="binding site" evidence="12">
    <location>
        <position position="252"/>
    </location>
    <ligand>
        <name>substrate</name>
    </ligand>
</feature>
<keyword evidence="8 12" id="KW-0067">ATP-binding</keyword>
<name>A0A4S2DH98_9CLOT</name>
<comment type="catalytic activity">
    <reaction evidence="12">
        <text>D-ribose + ATP = D-ribose 5-phosphate + ADP + H(+)</text>
        <dbReference type="Rhea" id="RHEA:13697"/>
        <dbReference type="ChEBI" id="CHEBI:15378"/>
        <dbReference type="ChEBI" id="CHEBI:30616"/>
        <dbReference type="ChEBI" id="CHEBI:47013"/>
        <dbReference type="ChEBI" id="CHEBI:78346"/>
        <dbReference type="ChEBI" id="CHEBI:456216"/>
        <dbReference type="EC" id="2.7.1.15"/>
    </reaction>
</comment>
<evidence type="ECO:0000313" key="15">
    <source>
        <dbReference type="Proteomes" id="UP000306888"/>
    </source>
</evidence>
<dbReference type="InterPro" id="IPR002139">
    <property type="entry name" value="Ribo/fructo_kinase"/>
</dbReference>
<feature type="binding site" evidence="12">
    <location>
        <position position="183"/>
    </location>
    <ligand>
        <name>ATP</name>
        <dbReference type="ChEBI" id="CHEBI:30616"/>
    </ligand>
</feature>
<protein>
    <recommendedName>
        <fullName evidence="3 12">Ribokinase</fullName>
        <shortName evidence="12">RK</shortName>
        <ecNumber evidence="2 12">2.7.1.15</ecNumber>
    </recommendedName>
</protein>
<dbReference type="Proteomes" id="UP000306888">
    <property type="component" value="Unassembled WGS sequence"/>
</dbReference>
<reference evidence="14 15" key="1">
    <citation type="submission" date="2019-04" db="EMBL/GenBank/DDBJ databases">
        <title>Microbes associate with the intestines of laboratory mice.</title>
        <authorList>
            <person name="Navarre W."/>
            <person name="Wong E."/>
            <person name="Huang K."/>
            <person name="Tropini C."/>
            <person name="Ng K."/>
            <person name="Yu B."/>
        </authorList>
    </citation>
    <scope>NUCLEOTIDE SEQUENCE [LARGE SCALE GENOMIC DNA]</scope>
    <source>
        <strain evidence="14 15">NM50_B9-20</strain>
    </source>
</reference>
<evidence type="ECO:0000313" key="14">
    <source>
        <dbReference type="EMBL" id="TGY40253.1"/>
    </source>
</evidence>
<dbReference type="HAMAP" id="MF_01987">
    <property type="entry name" value="Ribokinase"/>
    <property type="match status" value="1"/>
</dbReference>
<evidence type="ECO:0000256" key="10">
    <source>
        <dbReference type="ARBA" id="ARBA00022958"/>
    </source>
</evidence>
<evidence type="ECO:0000256" key="1">
    <source>
        <dbReference type="ARBA" id="ARBA00005380"/>
    </source>
</evidence>
<dbReference type="RefSeq" id="WP_136008169.1">
    <property type="nucleotide sequence ID" value="NZ_SRYR01000015.1"/>
</dbReference>
<feature type="active site" description="Proton acceptor" evidence="12">
    <location>
        <position position="252"/>
    </location>
</feature>
<dbReference type="AlphaFoldDB" id="A0A4S2DH98"/>
<feature type="binding site" evidence="12">
    <location>
        <position position="282"/>
    </location>
    <ligand>
        <name>K(+)</name>
        <dbReference type="ChEBI" id="CHEBI:29103"/>
    </ligand>
</feature>
<feature type="domain" description="Carbohydrate kinase PfkB" evidence="13">
    <location>
        <begin position="1"/>
        <end position="294"/>
    </location>
</feature>
<dbReference type="InterPro" id="IPR029056">
    <property type="entry name" value="Ribokinase-like"/>
</dbReference>
<gene>
    <name evidence="12 14" type="primary">rbsK</name>
    <name evidence="14" type="ORF">E5347_15690</name>
</gene>
<dbReference type="EMBL" id="SRYR01000015">
    <property type="protein sequence ID" value="TGY40253.1"/>
    <property type="molecule type" value="Genomic_DNA"/>
</dbReference>
<dbReference type="EC" id="2.7.1.15" evidence="2 12"/>
<feature type="binding site" evidence="12">
    <location>
        <position position="139"/>
    </location>
    <ligand>
        <name>substrate</name>
    </ligand>
</feature>
<comment type="caution">
    <text evidence="12">Lacks conserved residue(s) required for the propagation of feature annotation.</text>
</comment>
<dbReference type="GO" id="GO:0005524">
    <property type="term" value="F:ATP binding"/>
    <property type="evidence" value="ECO:0007669"/>
    <property type="project" value="UniProtKB-UniRule"/>
</dbReference>
<dbReference type="SUPFAM" id="SSF53613">
    <property type="entry name" value="Ribokinase-like"/>
    <property type="match status" value="1"/>
</dbReference>
<keyword evidence="10 12" id="KW-0630">Potassium</keyword>
<keyword evidence="12" id="KW-0963">Cytoplasm</keyword>
<comment type="subcellular location">
    <subcellularLocation>
        <location evidence="12">Cytoplasm</location>
    </subcellularLocation>
</comment>
<organism evidence="14 15">
    <name type="scientific">Clostridium sartagoforme</name>
    <dbReference type="NCBI Taxonomy" id="84031"/>
    <lineage>
        <taxon>Bacteria</taxon>
        <taxon>Bacillati</taxon>
        <taxon>Bacillota</taxon>
        <taxon>Clostridia</taxon>
        <taxon>Eubacteriales</taxon>
        <taxon>Clostridiaceae</taxon>
        <taxon>Clostridium</taxon>
    </lineage>
</organism>
<sequence length="308" mass="33704">MKRIVVVGSLNMDLVMEVKRIPKIGETLKGERMNYLIGGKGSNQAVAARRLGNEVAMIGCVGKDTFGDKILKHLKEEGINVSSVKSDDATFTGIATILKTEVDNSIVVIPGANDFCSRELIDENIELIKSADILITQLEIPMETVEYALKVAKENGVKTILNPAPAREISDEVLENVDFITPNETEFEIICRKNIKDSETLEKEMVNWQNKYRSTRLIVTRGKEGSSYIEDNLVKTVKAMSVKVTDTTGAGDTFNGALAHGIINNYSMGNIVRFAGTAASLAVTKLGAQTGMPTLDEVNHVYTKSEME</sequence>
<evidence type="ECO:0000256" key="9">
    <source>
        <dbReference type="ARBA" id="ARBA00022842"/>
    </source>
</evidence>
<keyword evidence="4 12" id="KW-0808">Transferase</keyword>
<dbReference type="Gene3D" id="3.40.1190.20">
    <property type="match status" value="1"/>
</dbReference>
<feature type="binding site" evidence="12">
    <location>
        <begin position="251"/>
        <end position="252"/>
    </location>
    <ligand>
        <name>ATP</name>
        <dbReference type="ChEBI" id="CHEBI:30616"/>
    </ligand>
</feature>
<evidence type="ECO:0000259" key="13">
    <source>
        <dbReference type="Pfam" id="PF00294"/>
    </source>
</evidence>
<feature type="binding site" evidence="12">
    <location>
        <position position="248"/>
    </location>
    <ligand>
        <name>K(+)</name>
        <dbReference type="ChEBI" id="CHEBI:29103"/>
    </ligand>
</feature>
<evidence type="ECO:0000256" key="7">
    <source>
        <dbReference type="ARBA" id="ARBA00022777"/>
    </source>
</evidence>
<dbReference type="NCBIfam" id="TIGR02152">
    <property type="entry name" value="D_ribokin_bact"/>
    <property type="match status" value="1"/>
</dbReference>
<evidence type="ECO:0000256" key="4">
    <source>
        <dbReference type="ARBA" id="ARBA00022679"/>
    </source>
</evidence>
<keyword evidence="7 12" id="KW-0418">Kinase</keyword>
<dbReference type="PROSITE" id="PS00584">
    <property type="entry name" value="PFKB_KINASES_2"/>
    <property type="match status" value="1"/>
</dbReference>
<comment type="function">
    <text evidence="12">Catalyzes the phosphorylation of ribose at O-5 in a reaction requiring ATP and magnesium. The resulting D-ribose-5-phosphate can then be used either for sythesis of nucleotides, histidine, and tryptophan, or as a component of the pentose phosphate pathway.</text>
</comment>
<dbReference type="Pfam" id="PF00294">
    <property type="entry name" value="PfkB"/>
    <property type="match status" value="1"/>
</dbReference>
<evidence type="ECO:0000256" key="11">
    <source>
        <dbReference type="ARBA" id="ARBA00023277"/>
    </source>
</evidence>
<comment type="subunit">
    <text evidence="12">Homodimer.</text>
</comment>
<keyword evidence="9 12" id="KW-0460">Magnesium</keyword>
<keyword evidence="5 12" id="KW-0479">Metal-binding</keyword>
<feature type="binding site" evidence="12">
    <location>
        <begin position="39"/>
        <end position="43"/>
    </location>
    <ligand>
        <name>substrate</name>
    </ligand>
</feature>
<feature type="binding site" evidence="12">
    <location>
        <position position="287"/>
    </location>
    <ligand>
        <name>K(+)</name>
        <dbReference type="ChEBI" id="CHEBI:29103"/>
    </ligand>
</feature>
<dbReference type="GO" id="GO:0004747">
    <property type="term" value="F:ribokinase activity"/>
    <property type="evidence" value="ECO:0007669"/>
    <property type="project" value="UniProtKB-UniRule"/>
</dbReference>
<comment type="activity regulation">
    <text evidence="12">Activated by a monovalent cation that binds near, but not in, the active site. The most likely occupant of the site in vivo is potassium. Ion binding induces a conformational change that may alter substrate affinity.</text>
</comment>
<evidence type="ECO:0000256" key="2">
    <source>
        <dbReference type="ARBA" id="ARBA00012035"/>
    </source>
</evidence>
<proteinExistence type="inferred from homology"/>
<feature type="binding site" evidence="12">
    <location>
        <begin position="11"/>
        <end position="13"/>
    </location>
    <ligand>
        <name>substrate</name>
    </ligand>
</feature>
<dbReference type="InterPro" id="IPR002173">
    <property type="entry name" value="Carboh/pur_kinase_PfkB_CS"/>
</dbReference>
<dbReference type="GO" id="GO:0019303">
    <property type="term" value="P:D-ribose catabolic process"/>
    <property type="evidence" value="ECO:0007669"/>
    <property type="project" value="UniProtKB-UniRule"/>
</dbReference>
<comment type="caution">
    <text evidence="14">The sequence shown here is derived from an EMBL/GenBank/DDBJ whole genome shotgun (WGS) entry which is preliminary data.</text>
</comment>
<comment type="pathway">
    <text evidence="12">Carbohydrate metabolism; D-ribose degradation; D-ribose 5-phosphate from beta-D-ribopyranose: step 2/2.</text>
</comment>
<feature type="binding site" evidence="12">
    <location>
        <position position="246"/>
    </location>
    <ligand>
        <name>K(+)</name>
        <dbReference type="ChEBI" id="CHEBI:29103"/>
    </ligand>
</feature>
<comment type="similarity">
    <text evidence="1">Belongs to the carbohydrate kinase pfkB family.</text>
</comment>
<dbReference type="CDD" id="cd01174">
    <property type="entry name" value="ribokinase"/>
    <property type="match status" value="1"/>
</dbReference>
<evidence type="ECO:0000256" key="8">
    <source>
        <dbReference type="ARBA" id="ARBA00022840"/>
    </source>
</evidence>
<dbReference type="OrthoDB" id="9775849at2"/>
<evidence type="ECO:0000256" key="5">
    <source>
        <dbReference type="ARBA" id="ARBA00022723"/>
    </source>
</evidence>
<evidence type="ECO:0000256" key="6">
    <source>
        <dbReference type="ARBA" id="ARBA00022741"/>
    </source>
</evidence>
<feature type="binding site" evidence="12">
    <location>
        <begin position="220"/>
        <end position="225"/>
    </location>
    <ligand>
        <name>ATP</name>
        <dbReference type="ChEBI" id="CHEBI:30616"/>
    </ligand>
</feature>
<keyword evidence="6 12" id="KW-0547">Nucleotide-binding</keyword>